<gene>
    <name evidence="7" type="ORF">ACFSKP_14585</name>
</gene>
<keyword evidence="8" id="KW-1185">Reference proteome</keyword>
<protein>
    <submittedName>
        <fullName evidence="7">YihY/virulence factor BrkB family protein</fullName>
    </submittedName>
</protein>
<evidence type="ECO:0000313" key="7">
    <source>
        <dbReference type="EMBL" id="MFD2247492.1"/>
    </source>
</evidence>
<dbReference type="PIRSF" id="PIRSF035875">
    <property type="entry name" value="RNase_BN"/>
    <property type="match status" value="1"/>
</dbReference>
<feature type="transmembrane region" description="Helical" evidence="6">
    <location>
        <begin position="257"/>
        <end position="279"/>
    </location>
</feature>
<feature type="transmembrane region" description="Helical" evidence="6">
    <location>
        <begin position="37"/>
        <end position="66"/>
    </location>
</feature>
<keyword evidence="5 6" id="KW-0472">Membrane</keyword>
<dbReference type="PANTHER" id="PTHR30213">
    <property type="entry name" value="INNER MEMBRANE PROTEIN YHJD"/>
    <property type="match status" value="1"/>
</dbReference>
<evidence type="ECO:0000313" key="8">
    <source>
        <dbReference type="Proteomes" id="UP001597374"/>
    </source>
</evidence>
<name>A0ABW5D0X8_9BACT</name>
<sequence length="319" mass="35312">MKDNTRGREAKSPGEIPKAGWKDVLLRVKEQVGTDNISIVAAGVAFYFFLALFPTLAAFISLYGLVTEPAEVERHLSDLTAYLPRDTHEMLTERLHSIVQNSDTTLGWGFLLSILLSLWSANSGTKSLFEGINIAYDEEIKRGFFKLNGLTMLFTFAGILVGLISLLLVIAFPAVIDTLGFPDVIKTLIGLGRWLLLAVIVMLGLALIYKIAPDRDNPKFKWVSWGSAFATILWLLGSFLFSLYVNNFANYNETYGPVASVIILMLWFNLTSFIILLGAEINSELEHQTAKDTTVGAEKPLGQRNAYHADHVAGDPEHD</sequence>
<feature type="transmembrane region" description="Helical" evidence="6">
    <location>
        <begin position="106"/>
        <end position="129"/>
    </location>
</feature>
<accession>A0ABW5D0X8</accession>
<evidence type="ECO:0000256" key="4">
    <source>
        <dbReference type="ARBA" id="ARBA00022989"/>
    </source>
</evidence>
<keyword evidence="4 6" id="KW-1133">Transmembrane helix</keyword>
<comment type="subcellular location">
    <subcellularLocation>
        <location evidence="1">Cell membrane</location>
        <topology evidence="1">Multi-pass membrane protein</topology>
    </subcellularLocation>
</comment>
<dbReference type="Proteomes" id="UP001597374">
    <property type="component" value="Unassembled WGS sequence"/>
</dbReference>
<comment type="caution">
    <text evidence="7">The sequence shown here is derived from an EMBL/GenBank/DDBJ whole genome shotgun (WGS) entry which is preliminary data.</text>
</comment>
<reference evidence="8" key="1">
    <citation type="journal article" date="2019" name="Int. J. Syst. Evol. Microbiol.">
        <title>The Global Catalogue of Microorganisms (GCM) 10K type strain sequencing project: providing services to taxonomists for standard genome sequencing and annotation.</title>
        <authorList>
            <consortium name="The Broad Institute Genomics Platform"/>
            <consortium name="The Broad Institute Genome Sequencing Center for Infectious Disease"/>
            <person name="Wu L."/>
            <person name="Ma J."/>
        </authorList>
    </citation>
    <scope>NUCLEOTIDE SEQUENCE [LARGE SCALE GENOMIC DNA]</scope>
    <source>
        <strain evidence="8">CGMCC 4.1782</strain>
    </source>
</reference>
<evidence type="ECO:0000256" key="5">
    <source>
        <dbReference type="ARBA" id="ARBA00023136"/>
    </source>
</evidence>
<evidence type="ECO:0000256" key="3">
    <source>
        <dbReference type="ARBA" id="ARBA00022692"/>
    </source>
</evidence>
<keyword evidence="2" id="KW-1003">Cell membrane</keyword>
<dbReference type="EMBL" id="JBHUIM010000002">
    <property type="protein sequence ID" value="MFD2247492.1"/>
    <property type="molecule type" value="Genomic_DNA"/>
</dbReference>
<keyword evidence="3 6" id="KW-0812">Transmembrane</keyword>
<proteinExistence type="predicted"/>
<feature type="transmembrane region" description="Helical" evidence="6">
    <location>
        <begin position="222"/>
        <end position="245"/>
    </location>
</feature>
<evidence type="ECO:0000256" key="6">
    <source>
        <dbReference type="SAM" id="Phobius"/>
    </source>
</evidence>
<evidence type="ECO:0000256" key="1">
    <source>
        <dbReference type="ARBA" id="ARBA00004651"/>
    </source>
</evidence>
<dbReference type="Pfam" id="PF03631">
    <property type="entry name" value="Virul_fac_BrkB"/>
    <property type="match status" value="1"/>
</dbReference>
<dbReference type="RefSeq" id="WP_250430425.1">
    <property type="nucleotide sequence ID" value="NZ_JALPRR010000003.1"/>
</dbReference>
<organism evidence="7 8">
    <name type="scientific">Pontibacter ruber</name>
    <dbReference type="NCBI Taxonomy" id="1343895"/>
    <lineage>
        <taxon>Bacteria</taxon>
        <taxon>Pseudomonadati</taxon>
        <taxon>Bacteroidota</taxon>
        <taxon>Cytophagia</taxon>
        <taxon>Cytophagales</taxon>
        <taxon>Hymenobacteraceae</taxon>
        <taxon>Pontibacter</taxon>
    </lineage>
</organism>
<dbReference type="PANTHER" id="PTHR30213:SF0">
    <property type="entry name" value="UPF0761 MEMBRANE PROTEIN YIHY"/>
    <property type="match status" value="1"/>
</dbReference>
<dbReference type="InterPro" id="IPR017039">
    <property type="entry name" value="Virul_fac_BrkB"/>
</dbReference>
<feature type="transmembrane region" description="Helical" evidence="6">
    <location>
        <begin position="150"/>
        <end position="176"/>
    </location>
</feature>
<evidence type="ECO:0000256" key="2">
    <source>
        <dbReference type="ARBA" id="ARBA00022475"/>
    </source>
</evidence>
<dbReference type="NCBIfam" id="TIGR00765">
    <property type="entry name" value="yihY_not_rbn"/>
    <property type="match status" value="1"/>
</dbReference>
<feature type="transmembrane region" description="Helical" evidence="6">
    <location>
        <begin position="188"/>
        <end position="210"/>
    </location>
</feature>